<protein>
    <recommendedName>
        <fullName evidence="1">SGNH hydrolase-type esterase domain-containing protein</fullName>
    </recommendedName>
</protein>
<dbReference type="GO" id="GO:0016788">
    <property type="term" value="F:hydrolase activity, acting on ester bonds"/>
    <property type="evidence" value="ECO:0007669"/>
    <property type="project" value="UniProtKB-ARBA"/>
</dbReference>
<dbReference type="InterPro" id="IPR036514">
    <property type="entry name" value="SGNH_hydro_sf"/>
</dbReference>
<evidence type="ECO:0000313" key="3">
    <source>
        <dbReference type="Proteomes" id="UP000190322"/>
    </source>
</evidence>
<dbReference type="Pfam" id="PF13472">
    <property type="entry name" value="Lipase_GDSL_2"/>
    <property type="match status" value="1"/>
</dbReference>
<dbReference type="InterPro" id="IPR013830">
    <property type="entry name" value="SGNH_hydro"/>
</dbReference>
<proteinExistence type="predicted"/>
<evidence type="ECO:0000313" key="2">
    <source>
        <dbReference type="EMBL" id="OOR82853.1"/>
    </source>
</evidence>
<dbReference type="SUPFAM" id="SSF52266">
    <property type="entry name" value="SGNH hydrolase"/>
    <property type="match status" value="1"/>
</dbReference>
<dbReference type="CDD" id="cd01836">
    <property type="entry name" value="FeeA_FeeB_like"/>
    <property type="match status" value="1"/>
</dbReference>
<name>A0A1S9ZHL6_9GAMM</name>
<evidence type="ECO:0000259" key="1">
    <source>
        <dbReference type="Pfam" id="PF13472"/>
    </source>
</evidence>
<dbReference type="AlphaFoldDB" id="A0A1S9ZHL6"/>
<reference evidence="2 3" key="1">
    <citation type="submission" date="2017-02" db="EMBL/GenBank/DDBJ databases">
        <title>Draft genome sequence of Moraxella canis CCUG 8415A type strain.</title>
        <authorList>
            <person name="Engstrom-Jakobsson H."/>
            <person name="Salva-Serra F."/>
            <person name="Thorell K."/>
            <person name="Gonzales-Siles L."/>
            <person name="Karlsson R."/>
            <person name="Boulund F."/>
            <person name="Engstrand L."/>
            <person name="Moore E."/>
        </authorList>
    </citation>
    <scope>NUCLEOTIDE SEQUENCE [LARGE SCALE GENOMIC DNA]</scope>
    <source>
        <strain evidence="2 3">CCUG 8415A</strain>
    </source>
</reference>
<dbReference type="Proteomes" id="UP000190322">
    <property type="component" value="Unassembled WGS sequence"/>
</dbReference>
<gene>
    <name evidence="2" type="ORF">B0180_08180</name>
</gene>
<feature type="domain" description="SGNH hydrolase-type esterase" evidence="1">
    <location>
        <begin position="55"/>
        <end position="237"/>
    </location>
</feature>
<accession>A0A1S9ZHL6</accession>
<dbReference type="InterPro" id="IPR051532">
    <property type="entry name" value="Ester_Hydrolysis_Enzymes"/>
</dbReference>
<dbReference type="EMBL" id="MUXT01000009">
    <property type="protein sequence ID" value="OOR82853.1"/>
    <property type="molecule type" value="Genomic_DNA"/>
</dbReference>
<sequence>MKFRKRDWLLIPLYLHQARTVKRSVISLGEPSGDRTGSFVIDDSRQDLATIRLMVIGDSAGAGVGVTTQAQAVLGRLNFHLAKHLQGGRFGRIDYQLHATSGHTSHQILARLYALSARPVETVVISMGVNDVLKQTSDRQWQDNIEAIIQILVRKFSAKQIIFLSLPPMHLMPALPRPLNHFIQAQAAHLDQLLADTCQADQTGKAMYLRGEFSLDDYSIDKLFASDGFHPSAITYDLWAQVITKAISQRFDQKMTSTRPNTDA</sequence>
<comment type="caution">
    <text evidence="2">The sequence shown here is derived from an EMBL/GenBank/DDBJ whole genome shotgun (WGS) entry which is preliminary data.</text>
</comment>
<dbReference type="Gene3D" id="3.40.50.1110">
    <property type="entry name" value="SGNH hydrolase"/>
    <property type="match status" value="1"/>
</dbReference>
<dbReference type="PANTHER" id="PTHR30383">
    <property type="entry name" value="THIOESTERASE 1/PROTEASE 1/LYSOPHOSPHOLIPASE L1"/>
    <property type="match status" value="1"/>
</dbReference>
<dbReference type="RefSeq" id="WP_078256490.1">
    <property type="nucleotide sequence ID" value="NZ_MUXT01000009.1"/>
</dbReference>
<organism evidence="2 3">
    <name type="scientific">Moraxella canis</name>
    <dbReference type="NCBI Taxonomy" id="90239"/>
    <lineage>
        <taxon>Bacteria</taxon>
        <taxon>Pseudomonadati</taxon>
        <taxon>Pseudomonadota</taxon>
        <taxon>Gammaproteobacteria</taxon>
        <taxon>Moraxellales</taxon>
        <taxon>Moraxellaceae</taxon>
        <taxon>Moraxella</taxon>
    </lineage>
</organism>